<dbReference type="AlphaFoldDB" id="A0A401U4J5"/>
<sequence length="38" mass="4069">MRLCRDVVKARVAGTKTFTTSADFAVDSAQVPVTRRGG</sequence>
<protein>
    <submittedName>
        <fullName evidence="1">Uncharacterized protein</fullName>
    </submittedName>
</protein>
<evidence type="ECO:0000313" key="2">
    <source>
        <dbReference type="Proteomes" id="UP000287033"/>
    </source>
</evidence>
<feature type="non-terminal residue" evidence="1">
    <location>
        <position position="38"/>
    </location>
</feature>
<comment type="caution">
    <text evidence="1">The sequence shown here is derived from an EMBL/GenBank/DDBJ whole genome shotgun (WGS) entry which is preliminary data.</text>
</comment>
<reference evidence="1 2" key="1">
    <citation type="journal article" date="2018" name="Nat. Ecol. Evol.">
        <title>Shark genomes provide insights into elasmobranch evolution and the origin of vertebrates.</title>
        <authorList>
            <person name="Hara Y"/>
            <person name="Yamaguchi K"/>
            <person name="Onimaru K"/>
            <person name="Kadota M"/>
            <person name="Koyanagi M"/>
            <person name="Keeley SD"/>
            <person name="Tatsumi K"/>
            <person name="Tanaka K"/>
            <person name="Motone F"/>
            <person name="Kageyama Y"/>
            <person name="Nozu R"/>
            <person name="Adachi N"/>
            <person name="Nishimura O"/>
            <person name="Nakagawa R"/>
            <person name="Tanegashima C"/>
            <person name="Kiyatake I"/>
            <person name="Matsumoto R"/>
            <person name="Murakumo K"/>
            <person name="Nishida K"/>
            <person name="Terakita A"/>
            <person name="Kuratani S"/>
            <person name="Sato K"/>
            <person name="Hyodo S Kuraku.S."/>
        </authorList>
    </citation>
    <scope>NUCLEOTIDE SEQUENCE [LARGE SCALE GENOMIC DNA]</scope>
</reference>
<accession>A0A401U4J5</accession>
<organism evidence="1 2">
    <name type="scientific">Chiloscyllium punctatum</name>
    <name type="common">Brownbanded bambooshark</name>
    <name type="synonym">Hemiscyllium punctatum</name>
    <dbReference type="NCBI Taxonomy" id="137246"/>
    <lineage>
        <taxon>Eukaryota</taxon>
        <taxon>Metazoa</taxon>
        <taxon>Chordata</taxon>
        <taxon>Craniata</taxon>
        <taxon>Vertebrata</taxon>
        <taxon>Chondrichthyes</taxon>
        <taxon>Elasmobranchii</taxon>
        <taxon>Galeomorphii</taxon>
        <taxon>Galeoidea</taxon>
        <taxon>Orectolobiformes</taxon>
        <taxon>Hemiscylliidae</taxon>
        <taxon>Chiloscyllium</taxon>
    </lineage>
</organism>
<evidence type="ECO:0000313" key="1">
    <source>
        <dbReference type="EMBL" id="GCC49756.1"/>
    </source>
</evidence>
<proteinExistence type="predicted"/>
<keyword evidence="2" id="KW-1185">Reference proteome</keyword>
<dbReference type="Proteomes" id="UP000287033">
    <property type="component" value="Unassembled WGS sequence"/>
</dbReference>
<name>A0A401U4J5_CHIPU</name>
<gene>
    <name evidence="1" type="ORF">chiPu_0033783</name>
</gene>
<dbReference type="EMBL" id="BEZZ01272277">
    <property type="protein sequence ID" value="GCC49756.1"/>
    <property type="molecule type" value="Genomic_DNA"/>
</dbReference>